<organism evidence="1 2">
    <name type="scientific">Reyranella soli</name>
    <dbReference type="NCBI Taxonomy" id="1230389"/>
    <lineage>
        <taxon>Bacteria</taxon>
        <taxon>Pseudomonadati</taxon>
        <taxon>Pseudomonadota</taxon>
        <taxon>Alphaproteobacteria</taxon>
        <taxon>Hyphomicrobiales</taxon>
        <taxon>Reyranellaceae</taxon>
        <taxon>Reyranella</taxon>
    </lineage>
</organism>
<reference evidence="1 2" key="1">
    <citation type="submission" date="2019-07" db="EMBL/GenBank/DDBJ databases">
        <title>Whole genome shotgun sequence of Reyranella soli NBRC 108950.</title>
        <authorList>
            <person name="Hosoyama A."/>
            <person name="Uohara A."/>
            <person name="Ohji S."/>
            <person name="Ichikawa N."/>
        </authorList>
    </citation>
    <scope>NUCLEOTIDE SEQUENCE [LARGE SCALE GENOMIC DNA]</scope>
    <source>
        <strain evidence="1 2">NBRC 108950</strain>
    </source>
</reference>
<name>A0A512NS49_9HYPH</name>
<keyword evidence="2" id="KW-1185">Reference proteome</keyword>
<dbReference type="AlphaFoldDB" id="A0A512NS49"/>
<comment type="caution">
    <text evidence="1">The sequence shown here is derived from an EMBL/GenBank/DDBJ whole genome shotgun (WGS) entry which is preliminary data.</text>
</comment>
<evidence type="ECO:0000313" key="2">
    <source>
        <dbReference type="Proteomes" id="UP000321058"/>
    </source>
</evidence>
<gene>
    <name evidence="1" type="ORF">RSO01_89290</name>
</gene>
<dbReference type="EMBL" id="BKAJ01000253">
    <property type="protein sequence ID" value="GEP61763.1"/>
    <property type="molecule type" value="Genomic_DNA"/>
</dbReference>
<sequence>MHTIWPNGKIRKEELTQRLDRVERLLQKHREAATPLRYRCANHLADALGCLTKCLLDAADQALDAAENSAAETTPEPAKRPKTFTLLDLEAIVRHQRASLPAGNGHPKDGWPQ</sequence>
<protein>
    <submittedName>
        <fullName evidence="1">Uncharacterized protein</fullName>
    </submittedName>
</protein>
<dbReference type="Proteomes" id="UP000321058">
    <property type="component" value="Unassembled WGS sequence"/>
</dbReference>
<evidence type="ECO:0000313" key="1">
    <source>
        <dbReference type="EMBL" id="GEP61763.1"/>
    </source>
</evidence>
<accession>A0A512NS49</accession>
<proteinExistence type="predicted"/>